<dbReference type="EMBL" id="AMPO01000005">
    <property type="protein sequence ID" value="EKF85730.1"/>
    <property type="molecule type" value="Genomic_DNA"/>
</dbReference>
<organism evidence="10 11">
    <name type="scientific">Methanobacterium formicicum (strain DSM 3637 / PP1)</name>
    <dbReference type="NCBI Taxonomy" id="1204725"/>
    <lineage>
        <taxon>Archaea</taxon>
        <taxon>Methanobacteriati</taxon>
        <taxon>Methanobacteriota</taxon>
        <taxon>Methanomada group</taxon>
        <taxon>Methanobacteria</taxon>
        <taxon>Methanobacteriales</taxon>
        <taxon>Methanobacteriaceae</taxon>
        <taxon>Methanobacterium</taxon>
    </lineage>
</organism>
<name>K2RSJ4_METFP</name>
<dbReference type="InterPro" id="IPR020846">
    <property type="entry name" value="MFS_dom"/>
</dbReference>
<feature type="domain" description="Major facilitator superfamily (MFS) profile" evidence="9">
    <location>
        <begin position="12"/>
        <end position="465"/>
    </location>
</feature>
<evidence type="ECO:0000313" key="10">
    <source>
        <dbReference type="EMBL" id="EKF85730.1"/>
    </source>
</evidence>
<dbReference type="InterPro" id="IPR036259">
    <property type="entry name" value="MFS_trans_sf"/>
</dbReference>
<feature type="transmembrane region" description="Helical" evidence="8">
    <location>
        <begin position="354"/>
        <end position="372"/>
    </location>
</feature>
<dbReference type="InterPro" id="IPR004638">
    <property type="entry name" value="EmrB-like"/>
</dbReference>
<sequence length="467" mass="49929">MLESLRDNQKLTLLVISLASFMSFLDISIVNVSLPTMAKYFGVTTNTILWTILIYIIVLSSFLIVFGKLAQQKGFKKVFLTGFLVFITGSALCAISTQFHELIIFRLMQAVGATMFSGIAAAMVLQYLPENKRGRNLGIVTTIGSLGLALGPLLGGFITEYINFHWIFFINVPIGIIGIILGYAVLHETDKHPGSLDIPGVVMIFIAQSTLIFALNKGLDYGWTSTIILGSLVCSVIFWALFVFQESRAPEPLIDLNFLKMREISLASAANVFSNMPFAGAVVLLPFYFEVVKGMSTSYSGMMLTLMPIAIIIVGPLAGVLSDKIAPNRVTLMGAAIGVIGCLVLSTFNPSSSLIYIAIGLLILGASVATFNPPNTKFILSESPSKYRGIASGLVNTSNMIGNGFGTGILGTAAAMVVYTTVGPSTSDKLTPALVSQGLHNAFIIGALAMGVALVLIAMTRYKKSVD</sequence>
<keyword evidence="3" id="KW-0813">Transport</keyword>
<feature type="transmembrane region" description="Helical" evidence="8">
    <location>
        <begin position="137"/>
        <end position="158"/>
    </location>
</feature>
<dbReference type="PRINTS" id="PR01036">
    <property type="entry name" value="TCRTETB"/>
</dbReference>
<dbReference type="SUPFAM" id="SSF103473">
    <property type="entry name" value="MFS general substrate transporter"/>
    <property type="match status" value="1"/>
</dbReference>
<evidence type="ECO:0000259" key="9">
    <source>
        <dbReference type="PROSITE" id="PS50850"/>
    </source>
</evidence>
<feature type="transmembrane region" description="Helical" evidence="8">
    <location>
        <begin position="221"/>
        <end position="244"/>
    </location>
</feature>
<dbReference type="InterPro" id="IPR011701">
    <property type="entry name" value="MFS"/>
</dbReference>
<feature type="transmembrane region" description="Helical" evidence="8">
    <location>
        <begin position="264"/>
        <end position="289"/>
    </location>
</feature>
<evidence type="ECO:0000313" key="11">
    <source>
        <dbReference type="Proteomes" id="UP000007360"/>
    </source>
</evidence>
<keyword evidence="6 8" id="KW-1133">Transmembrane helix</keyword>
<reference evidence="10 11" key="1">
    <citation type="journal article" date="2012" name="J. Bacteriol.">
        <title>Draft genome sequence of Methanobacterium formicicum DSM 3637, an archaebacterium isolated from the methane producer amoeba Pelomyxa palustris.</title>
        <authorList>
            <person name="Gutierrez G."/>
        </authorList>
    </citation>
    <scope>NUCLEOTIDE SEQUENCE [LARGE SCALE GENOMIC DNA]</scope>
    <source>
        <strain evidence="11">DSM 3637 / PP1</strain>
    </source>
</reference>
<dbReference type="PATRIC" id="fig|1204725.3.peg.1326"/>
<feature type="transmembrane region" description="Helical" evidence="8">
    <location>
        <begin position="301"/>
        <end position="321"/>
    </location>
</feature>
<dbReference type="GO" id="GO:0022857">
    <property type="term" value="F:transmembrane transporter activity"/>
    <property type="evidence" value="ECO:0007669"/>
    <property type="project" value="InterPro"/>
</dbReference>
<feature type="transmembrane region" description="Helical" evidence="8">
    <location>
        <begin position="103"/>
        <end position="125"/>
    </location>
</feature>
<evidence type="ECO:0000256" key="3">
    <source>
        <dbReference type="ARBA" id="ARBA00022448"/>
    </source>
</evidence>
<keyword evidence="7 8" id="KW-0472">Membrane</keyword>
<keyword evidence="11" id="KW-1185">Reference proteome</keyword>
<feature type="transmembrane region" description="Helical" evidence="8">
    <location>
        <begin position="47"/>
        <end position="66"/>
    </location>
</feature>
<accession>K2RSJ4</accession>
<evidence type="ECO:0000256" key="8">
    <source>
        <dbReference type="SAM" id="Phobius"/>
    </source>
</evidence>
<dbReference type="Proteomes" id="UP000007360">
    <property type="component" value="Unassembled WGS sequence"/>
</dbReference>
<proteinExistence type="inferred from homology"/>
<gene>
    <name evidence="10" type="ORF">A994_06610</name>
</gene>
<feature type="transmembrane region" description="Helical" evidence="8">
    <location>
        <begin position="198"/>
        <end position="215"/>
    </location>
</feature>
<evidence type="ECO:0000256" key="7">
    <source>
        <dbReference type="ARBA" id="ARBA00023136"/>
    </source>
</evidence>
<feature type="transmembrane region" description="Helical" evidence="8">
    <location>
        <begin position="393"/>
        <end position="419"/>
    </location>
</feature>
<dbReference type="PROSITE" id="PS50850">
    <property type="entry name" value="MFS"/>
    <property type="match status" value="1"/>
</dbReference>
<keyword evidence="5 8" id="KW-0812">Transmembrane</keyword>
<feature type="transmembrane region" description="Helical" evidence="8">
    <location>
        <begin position="12"/>
        <end position="35"/>
    </location>
</feature>
<dbReference type="PANTHER" id="PTHR42718:SF9">
    <property type="entry name" value="MAJOR FACILITATOR SUPERFAMILY MULTIDRUG TRANSPORTER MFSC"/>
    <property type="match status" value="1"/>
</dbReference>
<feature type="transmembrane region" description="Helical" evidence="8">
    <location>
        <begin position="330"/>
        <end position="348"/>
    </location>
</feature>
<evidence type="ECO:0000256" key="2">
    <source>
        <dbReference type="ARBA" id="ARBA00008537"/>
    </source>
</evidence>
<dbReference type="Gene3D" id="1.20.1720.10">
    <property type="entry name" value="Multidrug resistance protein D"/>
    <property type="match status" value="1"/>
</dbReference>
<dbReference type="PANTHER" id="PTHR42718">
    <property type="entry name" value="MAJOR FACILITATOR SUPERFAMILY MULTIDRUG TRANSPORTER MFSC"/>
    <property type="match status" value="1"/>
</dbReference>
<dbReference type="NCBIfam" id="TIGR00711">
    <property type="entry name" value="efflux_EmrB"/>
    <property type="match status" value="1"/>
</dbReference>
<feature type="transmembrane region" description="Helical" evidence="8">
    <location>
        <begin position="439"/>
        <end position="459"/>
    </location>
</feature>
<dbReference type="Pfam" id="PF07690">
    <property type="entry name" value="MFS_1"/>
    <property type="match status" value="1"/>
</dbReference>
<evidence type="ECO:0000256" key="5">
    <source>
        <dbReference type="ARBA" id="ARBA00022692"/>
    </source>
</evidence>
<dbReference type="CDD" id="cd17321">
    <property type="entry name" value="MFS_MMR_MDR_like"/>
    <property type="match status" value="1"/>
</dbReference>
<evidence type="ECO:0000256" key="1">
    <source>
        <dbReference type="ARBA" id="ARBA00004651"/>
    </source>
</evidence>
<keyword evidence="4" id="KW-1003">Cell membrane</keyword>
<dbReference type="GO" id="GO:0005886">
    <property type="term" value="C:plasma membrane"/>
    <property type="evidence" value="ECO:0007669"/>
    <property type="project" value="UniProtKB-SubCell"/>
</dbReference>
<dbReference type="Gene3D" id="1.20.1250.20">
    <property type="entry name" value="MFS general substrate transporter like domains"/>
    <property type="match status" value="1"/>
</dbReference>
<comment type="subcellular location">
    <subcellularLocation>
        <location evidence="1">Cell membrane</location>
        <topology evidence="1">Multi-pass membrane protein</topology>
    </subcellularLocation>
</comment>
<dbReference type="AlphaFoldDB" id="K2RSJ4"/>
<comment type="similarity">
    <text evidence="2">Belongs to the major facilitator superfamily. EmrB family.</text>
</comment>
<evidence type="ECO:0000256" key="4">
    <source>
        <dbReference type="ARBA" id="ARBA00022475"/>
    </source>
</evidence>
<feature type="transmembrane region" description="Helical" evidence="8">
    <location>
        <begin position="164"/>
        <end position="186"/>
    </location>
</feature>
<comment type="caution">
    <text evidence="10">The sequence shown here is derived from an EMBL/GenBank/DDBJ whole genome shotgun (WGS) entry which is preliminary data.</text>
</comment>
<dbReference type="OrthoDB" id="117970at2157"/>
<evidence type="ECO:0000256" key="6">
    <source>
        <dbReference type="ARBA" id="ARBA00022989"/>
    </source>
</evidence>
<dbReference type="RefSeq" id="WP_004030612.1">
    <property type="nucleotide sequence ID" value="NZ_AMPO01000005.1"/>
</dbReference>
<feature type="transmembrane region" description="Helical" evidence="8">
    <location>
        <begin position="78"/>
        <end position="97"/>
    </location>
</feature>
<protein>
    <submittedName>
        <fullName evidence="10">EmrB/QacA subfamily drug resistance transporter</fullName>
    </submittedName>
</protein>